<organism evidence="1 2">
    <name type="scientific">Streptomyces lutosisoli</name>
    <dbReference type="NCBI Taxonomy" id="2665721"/>
    <lineage>
        <taxon>Bacteria</taxon>
        <taxon>Bacillati</taxon>
        <taxon>Actinomycetota</taxon>
        <taxon>Actinomycetes</taxon>
        <taxon>Kitasatosporales</taxon>
        <taxon>Streptomycetaceae</taxon>
        <taxon>Streptomyces</taxon>
    </lineage>
</organism>
<dbReference type="Proteomes" id="UP001596957">
    <property type="component" value="Unassembled WGS sequence"/>
</dbReference>
<dbReference type="EMBL" id="JBHTEC010000001">
    <property type="protein sequence ID" value="MFD0282718.1"/>
    <property type="molecule type" value="Genomic_DNA"/>
</dbReference>
<name>A0ABW2VDY7_9ACTN</name>
<gene>
    <name evidence="1" type="ORF">ACFQZP_13690</name>
</gene>
<sequence length="147" mass="16329">MLLENEASRHLRRIPWHNTFARYGVRHVSRANIDSGASQQPRLFLSALSVFCVVTGGTLYRLRWNDEFTIGVFLVATFSLPCALLCRPDQSVGQLEPVCPLRERIPLPLWAFAVCVIISEIRVQTVAGAQNALVYLSFVAVMALAAS</sequence>
<protein>
    <submittedName>
        <fullName evidence="1">Uncharacterized protein</fullName>
    </submittedName>
</protein>
<keyword evidence="2" id="KW-1185">Reference proteome</keyword>
<reference evidence="2" key="1">
    <citation type="journal article" date="2019" name="Int. J. Syst. Evol. Microbiol.">
        <title>The Global Catalogue of Microorganisms (GCM) 10K type strain sequencing project: providing services to taxonomists for standard genome sequencing and annotation.</title>
        <authorList>
            <consortium name="The Broad Institute Genomics Platform"/>
            <consortium name="The Broad Institute Genome Sequencing Center for Infectious Disease"/>
            <person name="Wu L."/>
            <person name="Ma J."/>
        </authorList>
    </citation>
    <scope>NUCLEOTIDE SEQUENCE [LARGE SCALE GENOMIC DNA]</scope>
    <source>
        <strain evidence="2">CGMCC 4.7198</strain>
    </source>
</reference>
<proteinExistence type="predicted"/>
<dbReference type="RefSeq" id="WP_381258935.1">
    <property type="nucleotide sequence ID" value="NZ_JBHTBI010000028.1"/>
</dbReference>
<accession>A0ABW2VDY7</accession>
<evidence type="ECO:0000313" key="2">
    <source>
        <dbReference type="Proteomes" id="UP001596957"/>
    </source>
</evidence>
<evidence type="ECO:0000313" key="1">
    <source>
        <dbReference type="EMBL" id="MFD0282718.1"/>
    </source>
</evidence>
<comment type="caution">
    <text evidence="1">The sequence shown here is derived from an EMBL/GenBank/DDBJ whole genome shotgun (WGS) entry which is preliminary data.</text>
</comment>